<dbReference type="EMBL" id="BSTJ01000010">
    <property type="protein sequence ID" value="GLY79175.1"/>
    <property type="molecule type" value="Genomic_DNA"/>
</dbReference>
<protein>
    <submittedName>
        <fullName evidence="1">Uncharacterized protein</fullName>
    </submittedName>
</protein>
<accession>A0A9W6VSY6</accession>
<evidence type="ECO:0000313" key="1">
    <source>
        <dbReference type="EMBL" id="GLY79175.1"/>
    </source>
</evidence>
<dbReference type="AlphaFoldDB" id="A0A9W6VSY6"/>
<name>A0A9W6VSY6_9ACTN</name>
<evidence type="ECO:0000313" key="2">
    <source>
        <dbReference type="Proteomes" id="UP001165135"/>
    </source>
</evidence>
<comment type="caution">
    <text evidence="1">The sequence shown here is derived from an EMBL/GenBank/DDBJ whole genome shotgun (WGS) entry which is preliminary data.</text>
</comment>
<organism evidence="1 2">
    <name type="scientific">Actinoallomurus iriomotensis</name>
    <dbReference type="NCBI Taxonomy" id="478107"/>
    <lineage>
        <taxon>Bacteria</taxon>
        <taxon>Bacillati</taxon>
        <taxon>Actinomycetota</taxon>
        <taxon>Actinomycetes</taxon>
        <taxon>Streptosporangiales</taxon>
        <taxon>Thermomonosporaceae</taxon>
        <taxon>Actinoallomurus</taxon>
    </lineage>
</organism>
<reference evidence="1" key="1">
    <citation type="submission" date="2023-03" db="EMBL/GenBank/DDBJ databases">
        <title>Actinoallomurus iriomotensis NBRC 103681.</title>
        <authorList>
            <person name="Ichikawa N."/>
            <person name="Sato H."/>
            <person name="Tonouchi N."/>
        </authorList>
    </citation>
    <scope>NUCLEOTIDE SEQUENCE</scope>
    <source>
        <strain evidence="1">NBRC 103681</strain>
    </source>
</reference>
<gene>
    <name evidence="1" type="ORF">Airi01_074420</name>
</gene>
<dbReference type="Proteomes" id="UP001165135">
    <property type="component" value="Unassembled WGS sequence"/>
</dbReference>
<proteinExistence type="predicted"/>
<sequence length="53" mass="5978">MRPRGGTEGCSLTVPMRAETNGIIGDALIAIGPDRPDYEEWDFWISKHEEDDE</sequence>